<evidence type="ECO:0000256" key="4">
    <source>
        <dbReference type="ARBA" id="ARBA00023306"/>
    </source>
</evidence>
<gene>
    <name evidence="5" type="ORF">COU35_04305</name>
</gene>
<proteinExistence type="predicted"/>
<keyword evidence="4" id="KW-0131">Cell cycle</keyword>
<dbReference type="InterPro" id="IPR036390">
    <property type="entry name" value="WH_DNA-bd_sf"/>
</dbReference>
<dbReference type="PANTHER" id="PTHR34298:SF2">
    <property type="entry name" value="SEGREGATION AND CONDENSATION PROTEIN B"/>
    <property type="match status" value="1"/>
</dbReference>
<organism evidence="5 6">
    <name type="scientific">Candidatus Magasanikbacteria bacterium CG10_big_fil_rev_8_21_14_0_10_47_10</name>
    <dbReference type="NCBI Taxonomy" id="1974652"/>
    <lineage>
        <taxon>Bacteria</taxon>
        <taxon>Candidatus Magasanikiibacteriota</taxon>
    </lineage>
</organism>
<dbReference type="AlphaFoldDB" id="A0A2H0TR74"/>
<dbReference type="PANTHER" id="PTHR34298">
    <property type="entry name" value="SEGREGATION AND CONDENSATION PROTEIN B"/>
    <property type="match status" value="1"/>
</dbReference>
<dbReference type="Proteomes" id="UP000230154">
    <property type="component" value="Unassembled WGS sequence"/>
</dbReference>
<accession>A0A2H0TR74</accession>
<dbReference type="Gene3D" id="1.10.10.10">
    <property type="entry name" value="Winged helix-like DNA-binding domain superfamily/Winged helix DNA-binding domain"/>
    <property type="match status" value="2"/>
</dbReference>
<evidence type="ECO:0008006" key="7">
    <source>
        <dbReference type="Google" id="ProtNLM"/>
    </source>
</evidence>
<keyword evidence="1" id="KW-0963">Cytoplasm</keyword>
<evidence type="ECO:0000256" key="3">
    <source>
        <dbReference type="ARBA" id="ARBA00022829"/>
    </source>
</evidence>
<dbReference type="InterPro" id="IPR036388">
    <property type="entry name" value="WH-like_DNA-bd_sf"/>
</dbReference>
<dbReference type="Pfam" id="PF04079">
    <property type="entry name" value="SMC_ScpB"/>
    <property type="match status" value="1"/>
</dbReference>
<reference evidence="6" key="1">
    <citation type="submission" date="2017-09" db="EMBL/GenBank/DDBJ databases">
        <title>Depth-based differentiation of microbial function through sediment-hosted aquifers and enrichment of novel symbionts in the deep terrestrial subsurface.</title>
        <authorList>
            <person name="Probst A.J."/>
            <person name="Ladd B."/>
            <person name="Jarett J.K."/>
            <person name="Geller-Mcgrath D.E."/>
            <person name="Sieber C.M.K."/>
            <person name="Emerson J.B."/>
            <person name="Anantharaman K."/>
            <person name="Thomas B.C."/>
            <person name="Malmstrom R."/>
            <person name="Stieglmeier M."/>
            <person name="Klingl A."/>
            <person name="Woyke T."/>
            <person name="Ryan C.M."/>
            <person name="Banfield J.F."/>
        </authorList>
    </citation>
    <scope>NUCLEOTIDE SEQUENCE [LARGE SCALE GENOMIC DNA]</scope>
</reference>
<name>A0A2H0TR74_9BACT</name>
<dbReference type="SUPFAM" id="SSF46785">
    <property type="entry name" value="Winged helix' DNA-binding domain"/>
    <property type="match status" value="2"/>
</dbReference>
<evidence type="ECO:0000313" key="5">
    <source>
        <dbReference type="EMBL" id="PIR74036.1"/>
    </source>
</evidence>
<dbReference type="InterPro" id="IPR005234">
    <property type="entry name" value="ScpB_csome_segregation"/>
</dbReference>
<dbReference type="GO" id="GO:0051304">
    <property type="term" value="P:chromosome separation"/>
    <property type="evidence" value="ECO:0007669"/>
    <property type="project" value="InterPro"/>
</dbReference>
<dbReference type="EMBL" id="PFCB01000030">
    <property type="protein sequence ID" value="PIR74036.1"/>
    <property type="molecule type" value="Genomic_DNA"/>
</dbReference>
<evidence type="ECO:0000256" key="2">
    <source>
        <dbReference type="ARBA" id="ARBA00022618"/>
    </source>
</evidence>
<evidence type="ECO:0000313" key="6">
    <source>
        <dbReference type="Proteomes" id="UP000230154"/>
    </source>
</evidence>
<keyword evidence="3" id="KW-0159">Chromosome partition</keyword>
<dbReference type="GO" id="GO:0051301">
    <property type="term" value="P:cell division"/>
    <property type="evidence" value="ECO:0007669"/>
    <property type="project" value="UniProtKB-KW"/>
</dbReference>
<keyword evidence="2" id="KW-0132">Cell division</keyword>
<protein>
    <recommendedName>
        <fullName evidence="7">SMC-Scp complex subunit ScpB</fullName>
    </recommendedName>
</protein>
<sequence>MSLTGRIESILFVASKPLSQKKIAAALDVADTDVALALDELQLKYNGEDSGIHILDTGSEYQMATNPQNSDAIDGFIKDEVGGELTRAQLETLTVVAYAGPMTRPELENIRGVNCAVILRNLLIRGLIQEESETDKLMPEYRLSAQALSHLGVSHVQELSGYEDLHNHAHISAETSDDELS</sequence>
<comment type="caution">
    <text evidence="5">The sequence shown here is derived from an EMBL/GenBank/DDBJ whole genome shotgun (WGS) entry which is preliminary data.</text>
</comment>
<evidence type="ECO:0000256" key="1">
    <source>
        <dbReference type="ARBA" id="ARBA00022490"/>
    </source>
</evidence>